<name>A0AAV4ANB8_9GAST</name>
<proteinExistence type="predicted"/>
<dbReference type="AlphaFoldDB" id="A0AAV4ANB8"/>
<reference evidence="2 3" key="1">
    <citation type="journal article" date="2021" name="Elife">
        <title>Chloroplast acquisition without the gene transfer in kleptoplastic sea slugs, Plakobranchus ocellatus.</title>
        <authorList>
            <person name="Maeda T."/>
            <person name="Takahashi S."/>
            <person name="Yoshida T."/>
            <person name="Shimamura S."/>
            <person name="Takaki Y."/>
            <person name="Nagai Y."/>
            <person name="Toyoda A."/>
            <person name="Suzuki Y."/>
            <person name="Arimoto A."/>
            <person name="Ishii H."/>
            <person name="Satoh N."/>
            <person name="Nishiyama T."/>
            <person name="Hasebe M."/>
            <person name="Maruyama T."/>
            <person name="Minagawa J."/>
            <person name="Obokata J."/>
            <person name="Shigenobu S."/>
        </authorList>
    </citation>
    <scope>NUCLEOTIDE SEQUENCE [LARGE SCALE GENOMIC DNA]</scope>
</reference>
<keyword evidence="3" id="KW-1185">Reference proteome</keyword>
<gene>
    <name evidence="2" type="ORF">PoB_003491700</name>
</gene>
<dbReference type="EMBL" id="BLXT01003952">
    <property type="protein sequence ID" value="GFO08412.1"/>
    <property type="molecule type" value="Genomic_DNA"/>
</dbReference>
<accession>A0AAV4ANB8</accession>
<sequence length="152" mass="17832">MIFGLSITQCLDVVLFKGKRKEWRRQWFRKRLDKGQSRSKERRTKSVGEEEKKGAQQRGETEVDRDKTMKRNKERRPFVPRQALQITTSTCENPCRFHGTSTRIIGCAHALRDVDRRMASKSICRDLFDASLKPAMNAMAWRRSESLRSPRC</sequence>
<comment type="caution">
    <text evidence="2">The sequence shown here is derived from an EMBL/GenBank/DDBJ whole genome shotgun (WGS) entry which is preliminary data.</text>
</comment>
<feature type="region of interest" description="Disordered" evidence="1">
    <location>
        <begin position="34"/>
        <end position="82"/>
    </location>
</feature>
<evidence type="ECO:0000256" key="1">
    <source>
        <dbReference type="SAM" id="MobiDB-lite"/>
    </source>
</evidence>
<dbReference type="Proteomes" id="UP000735302">
    <property type="component" value="Unassembled WGS sequence"/>
</dbReference>
<feature type="compositionally biased region" description="Basic and acidic residues" evidence="1">
    <location>
        <begin position="34"/>
        <end position="77"/>
    </location>
</feature>
<protein>
    <submittedName>
        <fullName evidence="2">Uncharacterized protein</fullName>
    </submittedName>
</protein>
<evidence type="ECO:0000313" key="2">
    <source>
        <dbReference type="EMBL" id="GFO08412.1"/>
    </source>
</evidence>
<evidence type="ECO:0000313" key="3">
    <source>
        <dbReference type="Proteomes" id="UP000735302"/>
    </source>
</evidence>
<organism evidence="2 3">
    <name type="scientific">Plakobranchus ocellatus</name>
    <dbReference type="NCBI Taxonomy" id="259542"/>
    <lineage>
        <taxon>Eukaryota</taxon>
        <taxon>Metazoa</taxon>
        <taxon>Spiralia</taxon>
        <taxon>Lophotrochozoa</taxon>
        <taxon>Mollusca</taxon>
        <taxon>Gastropoda</taxon>
        <taxon>Heterobranchia</taxon>
        <taxon>Euthyneura</taxon>
        <taxon>Panpulmonata</taxon>
        <taxon>Sacoglossa</taxon>
        <taxon>Placobranchoidea</taxon>
        <taxon>Plakobranchidae</taxon>
        <taxon>Plakobranchus</taxon>
    </lineage>
</organism>